<accession>A0A940T384</accession>
<organism evidence="1 2">
    <name type="scientific">Leucobacter exalbidus</name>
    <dbReference type="NCBI Taxonomy" id="662960"/>
    <lineage>
        <taxon>Bacteria</taxon>
        <taxon>Bacillati</taxon>
        <taxon>Actinomycetota</taxon>
        <taxon>Actinomycetes</taxon>
        <taxon>Micrococcales</taxon>
        <taxon>Microbacteriaceae</taxon>
        <taxon>Leucobacter</taxon>
    </lineage>
</organism>
<dbReference type="Proteomes" id="UP000675163">
    <property type="component" value="Unassembled WGS sequence"/>
</dbReference>
<evidence type="ECO:0000313" key="1">
    <source>
        <dbReference type="EMBL" id="MBP1325892.1"/>
    </source>
</evidence>
<dbReference type="EMBL" id="JAFIDA010000001">
    <property type="protein sequence ID" value="MBP1325892.1"/>
    <property type="molecule type" value="Genomic_DNA"/>
</dbReference>
<protein>
    <submittedName>
        <fullName evidence="1">Uncharacterized protein</fullName>
    </submittedName>
</protein>
<dbReference type="RefSeq" id="WP_209704883.1">
    <property type="nucleotide sequence ID" value="NZ_JAFIDA010000001.1"/>
</dbReference>
<keyword evidence="2" id="KW-1185">Reference proteome</keyword>
<reference evidence="1" key="1">
    <citation type="submission" date="2021-02" db="EMBL/GenBank/DDBJ databases">
        <title>Sequencing the genomes of 1000 actinobacteria strains.</title>
        <authorList>
            <person name="Klenk H.-P."/>
        </authorList>
    </citation>
    <scope>NUCLEOTIDE SEQUENCE</scope>
    <source>
        <strain evidence="1">DSM 22850</strain>
    </source>
</reference>
<name>A0A940T384_9MICO</name>
<evidence type="ECO:0000313" key="2">
    <source>
        <dbReference type="Proteomes" id="UP000675163"/>
    </source>
</evidence>
<comment type="caution">
    <text evidence="1">The sequence shown here is derived from an EMBL/GenBank/DDBJ whole genome shotgun (WGS) entry which is preliminary data.</text>
</comment>
<dbReference type="AlphaFoldDB" id="A0A940T384"/>
<proteinExistence type="predicted"/>
<sequence length="77" mass="7978">MKHHFVGARLVKTLNHIGFDAVISGSLDTGVAFESGAPIFGGWFAATELQVELKAALQIAPAAADRTTSEPISAQAA</sequence>
<gene>
    <name evidence="1" type="ORF">JOF28_001124</name>
</gene>